<keyword evidence="1" id="KW-0175">Coiled coil</keyword>
<name>A0A8H5BY64_9AGAR</name>
<organism evidence="3 4">
    <name type="scientific">Psilocybe cf. subviscida</name>
    <dbReference type="NCBI Taxonomy" id="2480587"/>
    <lineage>
        <taxon>Eukaryota</taxon>
        <taxon>Fungi</taxon>
        <taxon>Dikarya</taxon>
        <taxon>Basidiomycota</taxon>
        <taxon>Agaricomycotina</taxon>
        <taxon>Agaricomycetes</taxon>
        <taxon>Agaricomycetidae</taxon>
        <taxon>Agaricales</taxon>
        <taxon>Agaricineae</taxon>
        <taxon>Strophariaceae</taxon>
        <taxon>Psilocybe</taxon>
    </lineage>
</organism>
<sequence>MDKSSQDDNPTKRLLKVAGREVIQAYIDEKCPPEYAEFYHVNNASDWIDIKEFMAFHAKKWQGQKKSSSQPNSTPAKVPLSSQAFSRSAKDFDIPIPHKASDSEVKVEVESDVKLVIDLQLDSEPEIVDLKGKRKRHSNPDSDVEIVASTTKTMVRLKKKKKKAVRSPDSYSDSNSDSAPKSIIRITRQLVVSNLITLTEVPSTWTIYDGAYILDLSNDPREWNDSLGNPLSMAAIIKSQDQDAWGGGSAGHIQESKCPSVAALDGQKCQCKRHAPNNEEMHALFQAERSVNADEALTLEAVAAAFFKEAMKEPCKGILDNGKRCHGEAVYRQYKKVNHFGKSGFIGCSEWVRGKSYEHRFMGIPKDVKEDLLIELFESEDGSFKQHVDTKECARVLHPRNGGKGRQECPYTHLKEGKVVQGTLVHRKCPAKIKIFSPLERSDRRAVVILYNHHNHPKFPSTKLSRDGRDKYEAAVKANGVARSTVLKTDNANTTKKIFGGQALSAIDPALGIARTKRTIISKMRKAENPSGNTMEGVLHEKRQDDENLPKDKQYIQEISSHANGVHVIITMLPALAERIHSADSTQHDNTYKRVYGEWKEWEVVIWDKKLNSRITVARLYCNKETRKAFESMWSGFWSTIERVTGRPLKFKFIDGEGLRAILVDGCKPQVDACGDSLVSLAASRPMALVKETNPQVIVQYILRTCTIHLERKLDNLAKTLPVGVMNRVRGFPFLQTKEEVTEFEKFCENSEFKCLRDWIIDKKGSSWFVPSVNRFMSKIPEEDWYLTPGDTNLNESAHPFTNMHTGINLALREAISQARKMDIDIAENLRASEENCILANNQNTKPERDRFNRRRQDHRAELLSERQEAIASINDIQQEIDESRERTKELQKAKKIIQETEGIRRSPVKPNARGKASVPTANDTLFAPESDDNIDMPPLEVNLFSLTPPTASQSSRQAVDNMPIAQTQQSSSNFQVQSPALLEVPSLHFDPRTVDLTNSDLLGIMRRQDLIKLCEFYNVKVARKNVECIRRLQNRDKSDGHQDIPNE</sequence>
<proteinExistence type="predicted"/>
<dbReference type="OrthoDB" id="3033985at2759"/>
<feature type="compositionally biased region" description="Low complexity" evidence="2">
    <location>
        <begin position="167"/>
        <end position="178"/>
    </location>
</feature>
<evidence type="ECO:0000313" key="3">
    <source>
        <dbReference type="EMBL" id="KAF5331171.1"/>
    </source>
</evidence>
<feature type="region of interest" description="Disordered" evidence="2">
    <location>
        <begin position="158"/>
        <end position="179"/>
    </location>
</feature>
<feature type="compositionally biased region" description="Polar residues" evidence="2">
    <location>
        <begin position="71"/>
        <end position="82"/>
    </location>
</feature>
<comment type="caution">
    <text evidence="3">The sequence shown here is derived from an EMBL/GenBank/DDBJ whole genome shotgun (WGS) entry which is preliminary data.</text>
</comment>
<evidence type="ECO:0000313" key="4">
    <source>
        <dbReference type="Proteomes" id="UP000567179"/>
    </source>
</evidence>
<feature type="coiled-coil region" evidence="1">
    <location>
        <begin position="849"/>
        <end position="901"/>
    </location>
</feature>
<evidence type="ECO:0000256" key="2">
    <source>
        <dbReference type="SAM" id="MobiDB-lite"/>
    </source>
</evidence>
<dbReference type="AlphaFoldDB" id="A0A8H5BY64"/>
<protein>
    <submittedName>
        <fullName evidence="3">Uncharacterized protein</fullName>
    </submittedName>
</protein>
<keyword evidence="4" id="KW-1185">Reference proteome</keyword>
<accession>A0A8H5BY64</accession>
<reference evidence="3 4" key="1">
    <citation type="journal article" date="2020" name="ISME J.">
        <title>Uncovering the hidden diversity of litter-decomposition mechanisms in mushroom-forming fungi.</title>
        <authorList>
            <person name="Floudas D."/>
            <person name="Bentzer J."/>
            <person name="Ahren D."/>
            <person name="Johansson T."/>
            <person name="Persson P."/>
            <person name="Tunlid A."/>
        </authorList>
    </citation>
    <scope>NUCLEOTIDE SEQUENCE [LARGE SCALE GENOMIC DNA]</scope>
    <source>
        <strain evidence="3 4">CBS 101986</strain>
    </source>
</reference>
<evidence type="ECO:0000256" key="1">
    <source>
        <dbReference type="SAM" id="Coils"/>
    </source>
</evidence>
<feature type="region of interest" description="Disordered" evidence="2">
    <location>
        <begin position="62"/>
        <end position="82"/>
    </location>
</feature>
<dbReference type="Proteomes" id="UP000567179">
    <property type="component" value="Unassembled WGS sequence"/>
</dbReference>
<dbReference type="EMBL" id="JAACJJ010000001">
    <property type="protein sequence ID" value="KAF5331171.1"/>
    <property type="molecule type" value="Genomic_DNA"/>
</dbReference>
<gene>
    <name evidence="3" type="ORF">D9619_005356</name>
</gene>